<name>A0AAV5GIU9_9BASI</name>
<sequence>MCSDSASVFSVSSTQTFAKGRNFFDKVLQRSSAASSSSPQVILSPEEIARLPARHRHQHVKAYYTHKAAMSVAPPSYLKASAAMPSPPPYDLPKDKASDKA</sequence>
<protein>
    <submittedName>
        <fullName evidence="2">Uncharacterized protein</fullName>
    </submittedName>
</protein>
<feature type="region of interest" description="Disordered" evidence="1">
    <location>
        <begin position="81"/>
        <end position="101"/>
    </location>
</feature>
<evidence type="ECO:0000313" key="2">
    <source>
        <dbReference type="EMBL" id="GJN89396.1"/>
    </source>
</evidence>
<reference evidence="2 3" key="1">
    <citation type="submission" date="2021-12" db="EMBL/GenBank/DDBJ databases">
        <title>High titer production of polyol ester of fatty acids by Rhodotorula paludigena BS15 towards product separation-free biomass refinery.</title>
        <authorList>
            <person name="Mano J."/>
            <person name="Ono H."/>
            <person name="Tanaka T."/>
            <person name="Naito K."/>
            <person name="Sushida H."/>
            <person name="Ike M."/>
            <person name="Tokuyasu K."/>
            <person name="Kitaoka M."/>
        </authorList>
    </citation>
    <scope>NUCLEOTIDE SEQUENCE [LARGE SCALE GENOMIC DNA]</scope>
    <source>
        <strain evidence="2 3">BS15</strain>
    </source>
</reference>
<keyword evidence="3" id="KW-1185">Reference proteome</keyword>
<evidence type="ECO:0000256" key="1">
    <source>
        <dbReference type="SAM" id="MobiDB-lite"/>
    </source>
</evidence>
<accession>A0AAV5GIU9</accession>
<dbReference type="EMBL" id="BQKY01000004">
    <property type="protein sequence ID" value="GJN89396.1"/>
    <property type="molecule type" value="Genomic_DNA"/>
</dbReference>
<dbReference type="Proteomes" id="UP001342314">
    <property type="component" value="Unassembled WGS sequence"/>
</dbReference>
<comment type="caution">
    <text evidence="2">The sequence shown here is derived from an EMBL/GenBank/DDBJ whole genome shotgun (WGS) entry which is preliminary data.</text>
</comment>
<proteinExistence type="predicted"/>
<feature type="compositionally biased region" description="Basic and acidic residues" evidence="1">
    <location>
        <begin position="92"/>
        <end position="101"/>
    </location>
</feature>
<organism evidence="2 3">
    <name type="scientific">Rhodotorula paludigena</name>
    <dbReference type="NCBI Taxonomy" id="86838"/>
    <lineage>
        <taxon>Eukaryota</taxon>
        <taxon>Fungi</taxon>
        <taxon>Dikarya</taxon>
        <taxon>Basidiomycota</taxon>
        <taxon>Pucciniomycotina</taxon>
        <taxon>Microbotryomycetes</taxon>
        <taxon>Sporidiobolales</taxon>
        <taxon>Sporidiobolaceae</taxon>
        <taxon>Rhodotorula</taxon>
    </lineage>
</organism>
<gene>
    <name evidence="2" type="ORF">Rhopal_002376-T1</name>
</gene>
<dbReference type="AlphaFoldDB" id="A0AAV5GIU9"/>
<evidence type="ECO:0000313" key="3">
    <source>
        <dbReference type="Proteomes" id="UP001342314"/>
    </source>
</evidence>